<evidence type="ECO:0000313" key="6">
    <source>
        <dbReference type="Proteomes" id="UP000243468"/>
    </source>
</evidence>
<dbReference type="AlphaFoldDB" id="A0A1G6Q3F9"/>
<dbReference type="SUPFAM" id="SSF46689">
    <property type="entry name" value="Homeodomain-like"/>
    <property type="match status" value="1"/>
</dbReference>
<dbReference type="InterPro" id="IPR032687">
    <property type="entry name" value="AraC-type_N"/>
</dbReference>
<dbReference type="InterPro" id="IPR018060">
    <property type="entry name" value="HTH_AraC"/>
</dbReference>
<protein>
    <submittedName>
        <fullName evidence="5">AraC-type DNA-binding protein</fullName>
    </submittedName>
</protein>
<name>A0A1G6Q3F9_9GAMM</name>
<dbReference type="SMART" id="SM00342">
    <property type="entry name" value="HTH_ARAC"/>
    <property type="match status" value="1"/>
</dbReference>
<keyword evidence="6" id="KW-1185">Reference proteome</keyword>
<sequence>MQELQIPNGYFQLLQMYFQQQGMDLFSLACLAQHQAHLRYVLSLPIDSQSTYSFFAEVMQLTQKQMNCPQLVFEMARLIRPEHFGVLGYMATRSNSVAEALQYVIRFSRLVIDGADVSPIQMHQRNKKISLSWPLHDLKYALLNEMTMACMVHLARQIFPAEKIELLQVNFAHSPRMAGDHYQKFFDCKVAFKQSNYSFEISAENLWLKSELADPSLMQLLIRQAEDAIAAKPHYENLLLHIQQKLAEYLRVNEQTPKIEWLADELHVSVRTLQRQLYEQETSFKKLLETERMKRCEQLLLQTMSFTEIAMCLGYSDQSALARAYKAYSGQTLLQRKQQLQTQSER</sequence>
<dbReference type="RefSeq" id="WP_092821068.1">
    <property type="nucleotide sequence ID" value="NZ_BAABKJ010000014.1"/>
</dbReference>
<dbReference type="GO" id="GO:0005829">
    <property type="term" value="C:cytosol"/>
    <property type="evidence" value="ECO:0007669"/>
    <property type="project" value="TreeGrafter"/>
</dbReference>
<feature type="domain" description="HTH araC/xylS-type" evidence="4">
    <location>
        <begin position="244"/>
        <end position="339"/>
    </location>
</feature>
<dbReference type="OrthoDB" id="6712050at2"/>
<dbReference type="EMBL" id="FMYO01000017">
    <property type="protein sequence ID" value="SDC86828.1"/>
    <property type="molecule type" value="Genomic_DNA"/>
</dbReference>
<accession>A0A1G6Q3F9</accession>
<evidence type="ECO:0000256" key="3">
    <source>
        <dbReference type="ARBA" id="ARBA00023163"/>
    </source>
</evidence>
<organism evidence="5 6">
    <name type="scientific">Acinetobacter kookii</name>
    <dbReference type="NCBI Taxonomy" id="1226327"/>
    <lineage>
        <taxon>Bacteria</taxon>
        <taxon>Pseudomonadati</taxon>
        <taxon>Pseudomonadota</taxon>
        <taxon>Gammaproteobacteria</taxon>
        <taxon>Moraxellales</taxon>
        <taxon>Moraxellaceae</taxon>
        <taxon>Acinetobacter</taxon>
    </lineage>
</organism>
<dbReference type="PANTHER" id="PTHR47894:SF1">
    <property type="entry name" value="HTH-TYPE TRANSCRIPTIONAL REGULATOR VQSM"/>
    <property type="match status" value="1"/>
</dbReference>
<dbReference type="Proteomes" id="UP000243468">
    <property type="component" value="Unassembled WGS sequence"/>
</dbReference>
<keyword evidence="3" id="KW-0804">Transcription</keyword>
<gene>
    <name evidence="5" type="ORF">SAMN05421732_1174</name>
</gene>
<dbReference type="Pfam" id="PF12625">
    <property type="entry name" value="Arabinose_bd"/>
    <property type="match status" value="1"/>
</dbReference>
<dbReference type="STRING" id="1226327.SAMN05421732_1174"/>
<keyword evidence="1" id="KW-0805">Transcription regulation</keyword>
<evidence type="ECO:0000259" key="4">
    <source>
        <dbReference type="PROSITE" id="PS01124"/>
    </source>
</evidence>
<evidence type="ECO:0000256" key="1">
    <source>
        <dbReference type="ARBA" id="ARBA00023015"/>
    </source>
</evidence>
<evidence type="ECO:0000313" key="5">
    <source>
        <dbReference type="EMBL" id="SDC86828.1"/>
    </source>
</evidence>
<dbReference type="GO" id="GO:0000976">
    <property type="term" value="F:transcription cis-regulatory region binding"/>
    <property type="evidence" value="ECO:0007669"/>
    <property type="project" value="TreeGrafter"/>
</dbReference>
<dbReference type="GO" id="GO:0003700">
    <property type="term" value="F:DNA-binding transcription factor activity"/>
    <property type="evidence" value="ECO:0007669"/>
    <property type="project" value="InterPro"/>
</dbReference>
<dbReference type="PROSITE" id="PS01124">
    <property type="entry name" value="HTH_ARAC_FAMILY_2"/>
    <property type="match status" value="1"/>
</dbReference>
<dbReference type="PANTHER" id="PTHR47894">
    <property type="entry name" value="HTH-TYPE TRANSCRIPTIONAL REGULATOR GADX"/>
    <property type="match status" value="1"/>
</dbReference>
<keyword evidence="2 5" id="KW-0238">DNA-binding</keyword>
<dbReference type="InterPro" id="IPR009057">
    <property type="entry name" value="Homeodomain-like_sf"/>
</dbReference>
<evidence type="ECO:0000256" key="2">
    <source>
        <dbReference type="ARBA" id="ARBA00023125"/>
    </source>
</evidence>
<dbReference type="Pfam" id="PF12833">
    <property type="entry name" value="HTH_18"/>
    <property type="match status" value="1"/>
</dbReference>
<proteinExistence type="predicted"/>
<reference evidence="6" key="1">
    <citation type="submission" date="2016-09" db="EMBL/GenBank/DDBJ databases">
        <authorList>
            <person name="Varghese N."/>
            <person name="Submissions S."/>
        </authorList>
    </citation>
    <scope>NUCLEOTIDE SEQUENCE [LARGE SCALE GENOMIC DNA]</scope>
    <source>
        <strain evidence="6">ANC 4667</strain>
    </source>
</reference>
<dbReference type="Gene3D" id="1.10.10.60">
    <property type="entry name" value="Homeodomain-like"/>
    <property type="match status" value="1"/>
</dbReference>